<dbReference type="NCBIfam" id="TIGR02937">
    <property type="entry name" value="sigma70-ECF"/>
    <property type="match status" value="1"/>
</dbReference>
<dbReference type="AlphaFoldDB" id="A0A934NMW4"/>
<dbReference type="EMBL" id="JAEMNV010000001">
    <property type="protein sequence ID" value="MBJ8338112.1"/>
    <property type="molecule type" value="Genomic_DNA"/>
</dbReference>
<feature type="domain" description="RNA polymerase sigma-70 region 2" evidence="6">
    <location>
        <begin position="40"/>
        <end position="98"/>
    </location>
</feature>
<accession>A0A934NMW4</accession>
<dbReference type="InterPro" id="IPR036388">
    <property type="entry name" value="WH-like_DNA-bd_sf"/>
</dbReference>
<evidence type="ECO:0000256" key="2">
    <source>
        <dbReference type="ARBA" id="ARBA00023015"/>
    </source>
</evidence>
<evidence type="ECO:0000259" key="6">
    <source>
        <dbReference type="Pfam" id="PF04542"/>
    </source>
</evidence>
<dbReference type="InterPro" id="IPR013325">
    <property type="entry name" value="RNA_pol_sigma_r2"/>
</dbReference>
<name>A0A934NMW4_9NOCA</name>
<dbReference type="GO" id="GO:0016987">
    <property type="term" value="F:sigma factor activity"/>
    <property type="evidence" value="ECO:0007669"/>
    <property type="project" value="UniProtKB-KW"/>
</dbReference>
<dbReference type="PANTHER" id="PTHR43133:SF51">
    <property type="entry name" value="RNA POLYMERASE SIGMA FACTOR"/>
    <property type="match status" value="1"/>
</dbReference>
<dbReference type="InterPro" id="IPR039425">
    <property type="entry name" value="RNA_pol_sigma-70-like"/>
</dbReference>
<evidence type="ECO:0000313" key="9">
    <source>
        <dbReference type="Proteomes" id="UP000655868"/>
    </source>
</evidence>
<evidence type="ECO:0000259" key="7">
    <source>
        <dbReference type="Pfam" id="PF08281"/>
    </source>
</evidence>
<keyword evidence="9" id="KW-1185">Reference proteome</keyword>
<dbReference type="InterPro" id="IPR007627">
    <property type="entry name" value="RNA_pol_sigma70_r2"/>
</dbReference>
<keyword evidence="2" id="KW-0805">Transcription regulation</keyword>
<evidence type="ECO:0000313" key="8">
    <source>
        <dbReference type="EMBL" id="MBJ8338112.1"/>
    </source>
</evidence>
<dbReference type="PANTHER" id="PTHR43133">
    <property type="entry name" value="RNA POLYMERASE ECF-TYPE SIGMA FACTO"/>
    <property type="match status" value="1"/>
</dbReference>
<dbReference type="InterPro" id="IPR013324">
    <property type="entry name" value="RNA_pol_sigma_r3/r4-like"/>
</dbReference>
<dbReference type="InterPro" id="IPR013249">
    <property type="entry name" value="RNA_pol_sigma70_r4_t2"/>
</dbReference>
<evidence type="ECO:0000256" key="4">
    <source>
        <dbReference type="ARBA" id="ARBA00023125"/>
    </source>
</evidence>
<dbReference type="GO" id="GO:0003677">
    <property type="term" value="F:DNA binding"/>
    <property type="evidence" value="ECO:0007669"/>
    <property type="project" value="UniProtKB-KW"/>
</dbReference>
<sequence>MTERINNARPRRLPIDISADMLHRAQRGEVLALHELLQQLEPYVGRICGSIALDEGEDAAQETLLIIFKNLETLHEPKALASWARTIATRESIRIARRIPLAIDQLDIADVSDVHELDLRIDVRRTLERLSPEHRAVLVLSSFEDMAEARIAEHLDVSPGTVKSRLSRARNRFREEWRSWPTSRRPA</sequence>
<dbReference type="Proteomes" id="UP000655868">
    <property type="component" value="Unassembled WGS sequence"/>
</dbReference>
<keyword evidence="5" id="KW-0804">Transcription</keyword>
<dbReference type="SUPFAM" id="SSF88946">
    <property type="entry name" value="Sigma2 domain of RNA polymerase sigma factors"/>
    <property type="match status" value="1"/>
</dbReference>
<comment type="caution">
    <text evidence="8">The sequence shown here is derived from an EMBL/GenBank/DDBJ whole genome shotgun (WGS) entry which is preliminary data.</text>
</comment>
<evidence type="ECO:0000256" key="3">
    <source>
        <dbReference type="ARBA" id="ARBA00023082"/>
    </source>
</evidence>
<protein>
    <submittedName>
        <fullName evidence="8">Sigma-70 family RNA polymerase sigma factor</fullName>
    </submittedName>
</protein>
<keyword evidence="3" id="KW-0731">Sigma factor</keyword>
<gene>
    <name evidence="8" type="ORF">JGU71_04365</name>
</gene>
<dbReference type="Gene3D" id="1.10.1740.10">
    <property type="match status" value="1"/>
</dbReference>
<dbReference type="SUPFAM" id="SSF88659">
    <property type="entry name" value="Sigma3 and sigma4 domains of RNA polymerase sigma factors"/>
    <property type="match status" value="1"/>
</dbReference>
<proteinExistence type="inferred from homology"/>
<keyword evidence="4" id="KW-0238">DNA-binding</keyword>
<evidence type="ECO:0000256" key="1">
    <source>
        <dbReference type="ARBA" id="ARBA00010641"/>
    </source>
</evidence>
<organism evidence="8 9">
    <name type="scientific">Antrihabitans stalagmiti</name>
    <dbReference type="NCBI Taxonomy" id="2799499"/>
    <lineage>
        <taxon>Bacteria</taxon>
        <taxon>Bacillati</taxon>
        <taxon>Actinomycetota</taxon>
        <taxon>Actinomycetes</taxon>
        <taxon>Mycobacteriales</taxon>
        <taxon>Nocardiaceae</taxon>
        <taxon>Antrihabitans</taxon>
    </lineage>
</organism>
<dbReference type="InterPro" id="IPR014284">
    <property type="entry name" value="RNA_pol_sigma-70_dom"/>
</dbReference>
<evidence type="ECO:0000256" key="5">
    <source>
        <dbReference type="ARBA" id="ARBA00023163"/>
    </source>
</evidence>
<dbReference type="Pfam" id="PF04542">
    <property type="entry name" value="Sigma70_r2"/>
    <property type="match status" value="1"/>
</dbReference>
<feature type="domain" description="RNA polymerase sigma factor 70 region 4 type 2" evidence="7">
    <location>
        <begin position="122"/>
        <end position="172"/>
    </location>
</feature>
<dbReference type="CDD" id="cd06171">
    <property type="entry name" value="Sigma70_r4"/>
    <property type="match status" value="1"/>
</dbReference>
<comment type="similarity">
    <text evidence="1">Belongs to the sigma-70 factor family. ECF subfamily.</text>
</comment>
<dbReference type="RefSeq" id="WP_199702615.1">
    <property type="nucleotide sequence ID" value="NZ_JAEMNV010000001.1"/>
</dbReference>
<dbReference type="Pfam" id="PF08281">
    <property type="entry name" value="Sigma70_r4_2"/>
    <property type="match status" value="1"/>
</dbReference>
<reference evidence="8" key="1">
    <citation type="submission" date="2020-12" db="EMBL/GenBank/DDBJ databases">
        <title>Antrihabitans popcorni sp. nov. and Antrihabitans auranticaus sp. nov., isolated from a larva cave.</title>
        <authorList>
            <person name="Lee S.D."/>
            <person name="Kim I.S."/>
        </authorList>
    </citation>
    <scope>NUCLEOTIDE SEQUENCE</scope>
    <source>
        <strain evidence="8">YC3-6</strain>
    </source>
</reference>
<dbReference type="Gene3D" id="1.10.10.10">
    <property type="entry name" value="Winged helix-like DNA-binding domain superfamily/Winged helix DNA-binding domain"/>
    <property type="match status" value="1"/>
</dbReference>
<dbReference type="GO" id="GO:0006352">
    <property type="term" value="P:DNA-templated transcription initiation"/>
    <property type="evidence" value="ECO:0007669"/>
    <property type="project" value="InterPro"/>
</dbReference>